<dbReference type="AlphaFoldDB" id="A0A1X2LYE2"/>
<dbReference type="Pfam" id="PF06224">
    <property type="entry name" value="AlkZ-like"/>
    <property type="match status" value="1"/>
</dbReference>
<dbReference type="Proteomes" id="UP000193247">
    <property type="component" value="Unassembled WGS sequence"/>
</dbReference>
<dbReference type="RefSeq" id="WP_085323834.1">
    <property type="nucleotide sequence ID" value="NZ_NCXP01000003.1"/>
</dbReference>
<protein>
    <recommendedName>
        <fullName evidence="3">Winged helix-turn-helix domain-containing protein</fullName>
    </recommendedName>
</protein>
<accession>A0A1X2LYE2</accession>
<dbReference type="STRING" id="1430326.B8W66_04490"/>
<name>A0A1X2LYE2_9MYCO</name>
<organism evidence="1 2">
    <name type="scientific">Mycobacterium decipiens</name>
    <dbReference type="NCBI Taxonomy" id="1430326"/>
    <lineage>
        <taxon>Bacteria</taxon>
        <taxon>Bacillati</taxon>
        <taxon>Actinomycetota</taxon>
        <taxon>Actinomycetes</taxon>
        <taxon>Mycobacteriales</taxon>
        <taxon>Mycobacteriaceae</taxon>
        <taxon>Mycobacterium</taxon>
    </lineage>
</organism>
<reference evidence="1 2" key="1">
    <citation type="submission" date="2017-04" db="EMBL/GenBank/DDBJ databases">
        <title>The new phylogeny of genus Mycobacterium.</title>
        <authorList>
            <person name="Tortoli E."/>
            <person name="Trovato A."/>
            <person name="Cirillo D.M."/>
        </authorList>
    </citation>
    <scope>NUCLEOTIDE SEQUENCE [LARGE SCALE GENOMIC DNA]</scope>
    <source>
        <strain evidence="1 2">TBL 1200985</strain>
    </source>
</reference>
<sequence length="408" mass="45141">MSTLTAAQAGRVAVAAQGFAEPKPAGQITRRHLSRLISRIQLLQLDSVSVAVRAHYAPVFSRLGPYDREVLDRAAWGPSRTRLLVEYWAHEAALMAVDDWPLLRWRMRQYRHGRWGTHIVKANPQLADDIVAAIAELGPSTAGQIEAYLAAEPRRGQRASNNAMWNRSDTKWVAEALFASGVLTTATRVGFARHYDLVERVLPCDVLVREVDDGEAVRELTLRAATALGVGTEADIRDYFRLSAQQVKPAVADLVAAGEIERVSVAGWPAPAYLRAGRTVPRRDRGTALLCPFDPLIFFRPRVERLFGFHYRIEIYTPAAKRRYGYYVWPLLLDGRLVARVDLKADRVANTLRVVGAFGEPDIPRARVAEALTGELSRMTSWLGLGGISVSGRGDLAGELRTAAKRAC</sequence>
<dbReference type="PANTHER" id="PTHR30528">
    <property type="entry name" value="CYTOPLASMIC PROTEIN"/>
    <property type="match status" value="1"/>
</dbReference>
<evidence type="ECO:0000313" key="1">
    <source>
        <dbReference type="EMBL" id="OSC42248.1"/>
    </source>
</evidence>
<evidence type="ECO:0000313" key="2">
    <source>
        <dbReference type="Proteomes" id="UP000193247"/>
    </source>
</evidence>
<dbReference type="OrthoDB" id="9787207at2"/>
<dbReference type="EMBL" id="NCXP01000003">
    <property type="protein sequence ID" value="OSC42248.1"/>
    <property type="molecule type" value="Genomic_DNA"/>
</dbReference>
<evidence type="ECO:0008006" key="3">
    <source>
        <dbReference type="Google" id="ProtNLM"/>
    </source>
</evidence>
<dbReference type="InterPro" id="IPR009351">
    <property type="entry name" value="AlkZ-like"/>
</dbReference>
<gene>
    <name evidence="1" type="ORF">B8W66_04490</name>
</gene>
<dbReference type="PANTHER" id="PTHR30528:SF0">
    <property type="entry name" value="CYTOPLASMIC PROTEIN"/>
    <property type="match status" value="1"/>
</dbReference>
<comment type="caution">
    <text evidence="1">The sequence shown here is derived from an EMBL/GenBank/DDBJ whole genome shotgun (WGS) entry which is preliminary data.</text>
</comment>
<proteinExistence type="predicted"/>
<keyword evidence="2" id="KW-1185">Reference proteome</keyword>